<protein>
    <submittedName>
        <fullName evidence="1">Uncharacterized protein</fullName>
    </submittedName>
</protein>
<dbReference type="Proteomes" id="UP000005463">
    <property type="component" value="Unassembled WGS sequence"/>
</dbReference>
<dbReference type="RefSeq" id="WP_006752187.1">
    <property type="nucleotide sequence ID" value="NZ_ABLC01000068.1"/>
</dbReference>
<name>B1FG45_9BURK</name>
<dbReference type="PATRIC" id="fig|396596.7.peg.4697"/>
<dbReference type="EMBL" id="ABLC01000068">
    <property type="protein sequence ID" value="EDT03476.1"/>
    <property type="molecule type" value="Genomic_DNA"/>
</dbReference>
<dbReference type="AlphaFoldDB" id="B1FG45"/>
<proteinExistence type="predicted"/>
<organism evidence="1 2">
    <name type="scientific">Burkholderia ambifaria IOP40-10</name>
    <dbReference type="NCBI Taxonomy" id="396596"/>
    <lineage>
        <taxon>Bacteria</taxon>
        <taxon>Pseudomonadati</taxon>
        <taxon>Pseudomonadota</taxon>
        <taxon>Betaproteobacteria</taxon>
        <taxon>Burkholderiales</taxon>
        <taxon>Burkholderiaceae</taxon>
        <taxon>Burkholderia</taxon>
        <taxon>Burkholderia cepacia complex</taxon>
    </lineage>
</organism>
<evidence type="ECO:0000313" key="1">
    <source>
        <dbReference type="EMBL" id="EDT03476.1"/>
    </source>
</evidence>
<evidence type="ECO:0000313" key="2">
    <source>
        <dbReference type="Proteomes" id="UP000005463"/>
    </source>
</evidence>
<sequence>MTPKQVDMTNTEAVLREIFDEDRQVKDRFAEHLGAELLSLSEALATCFALLPADQ</sequence>
<accession>B1FG45</accession>
<gene>
    <name evidence="1" type="ORF">BamIOP4010DRAFT_3005</name>
</gene>
<reference evidence="1 2" key="1">
    <citation type="submission" date="2008-03" db="EMBL/GenBank/DDBJ databases">
        <title>Sequencing of the draft genome and assembly of Burkholderia ambifaria IOP40-10.</title>
        <authorList>
            <consortium name="US DOE Joint Genome Institute (JGI-PGF)"/>
            <person name="Copeland A."/>
            <person name="Lucas S."/>
            <person name="Lapidus A."/>
            <person name="Glavina del Rio T."/>
            <person name="Dalin E."/>
            <person name="Tice H."/>
            <person name="Bruce D."/>
            <person name="Goodwin L."/>
            <person name="Pitluck S."/>
            <person name="Larimer F."/>
            <person name="Land M.L."/>
            <person name="Hauser L."/>
            <person name="Tiedje J."/>
            <person name="Richardson P."/>
        </authorList>
    </citation>
    <scope>NUCLEOTIDE SEQUENCE [LARGE SCALE GENOMIC DNA]</scope>
    <source>
        <strain evidence="1 2">IOP40-10</strain>
    </source>
</reference>
<comment type="caution">
    <text evidence="1">The sequence shown here is derived from an EMBL/GenBank/DDBJ whole genome shotgun (WGS) entry which is preliminary data.</text>
</comment>